<gene>
    <name evidence="1" type="ORF">S12H4_00974</name>
</gene>
<comment type="caution">
    <text evidence="1">The sequence shown here is derived from an EMBL/GenBank/DDBJ whole genome shotgun (WGS) entry which is preliminary data.</text>
</comment>
<reference evidence="1" key="1">
    <citation type="journal article" date="2014" name="Front. Microbiol.">
        <title>High frequency of phylogenetically diverse reductive dehalogenase-homologous genes in deep subseafloor sedimentary metagenomes.</title>
        <authorList>
            <person name="Kawai M."/>
            <person name="Futagami T."/>
            <person name="Toyoda A."/>
            <person name="Takaki Y."/>
            <person name="Nishi S."/>
            <person name="Hori S."/>
            <person name="Arai W."/>
            <person name="Tsubouchi T."/>
            <person name="Morono Y."/>
            <person name="Uchiyama I."/>
            <person name="Ito T."/>
            <person name="Fujiyama A."/>
            <person name="Inagaki F."/>
            <person name="Takami H."/>
        </authorList>
    </citation>
    <scope>NUCLEOTIDE SEQUENCE</scope>
    <source>
        <strain evidence="1">Expedition CK06-06</strain>
    </source>
</reference>
<sequence length="90" mass="10389">MGLKDEMSEMRKSMEKMTSELHETNLAIRESLQLTSDTIKEMNESFTKMLGETLKAMQDMKVKVDISDTIYNRLGIDGLIPDIFKKKTKK</sequence>
<protein>
    <submittedName>
        <fullName evidence="1">Uncharacterized protein</fullName>
    </submittedName>
</protein>
<evidence type="ECO:0000313" key="1">
    <source>
        <dbReference type="EMBL" id="GAI60447.1"/>
    </source>
</evidence>
<name>X1PW00_9ZZZZ</name>
<organism evidence="1">
    <name type="scientific">marine sediment metagenome</name>
    <dbReference type="NCBI Taxonomy" id="412755"/>
    <lineage>
        <taxon>unclassified sequences</taxon>
        <taxon>metagenomes</taxon>
        <taxon>ecological metagenomes</taxon>
    </lineage>
</organism>
<accession>X1PW00</accession>
<dbReference type="EMBL" id="BARW01000164">
    <property type="protein sequence ID" value="GAI60447.1"/>
    <property type="molecule type" value="Genomic_DNA"/>
</dbReference>
<dbReference type="AlphaFoldDB" id="X1PW00"/>
<proteinExistence type="predicted"/>